<dbReference type="AlphaFoldDB" id="A0AAN8XKM6"/>
<feature type="domain" description="Man1/Src1-like C-terminal" evidence="8">
    <location>
        <begin position="31"/>
        <end position="160"/>
    </location>
</feature>
<sequence length="218" mass="24816">MTLGKLAELNSILGLRAERNDDKALLGIALASPPMYILCHITAAIYSFFYLVVGLITVCLAFFLTYYCVNYYRQKKDLENQQVYEMVEQILEVLSEVAGPGGKDHVAVNHIRDSLINPRERNAKRDIWKKAVMFINKYESRIRYEIENVHGEDCEIWRWTSGVPHSPSNSPGNDGSSNRPPAKMWQGQAFESLETTHNLPNVSPTSCLKIRNMFDCDV</sequence>
<dbReference type="Pfam" id="PF09402">
    <property type="entry name" value="MSC"/>
    <property type="match status" value="1"/>
</dbReference>
<dbReference type="PANTHER" id="PTHR13428">
    <property type="entry name" value="INNER NUCLEAR MEMBRANE PROTEIN MAN1 LEM DOMAIN CONTAINING PROTEIN"/>
    <property type="match status" value="1"/>
</dbReference>
<comment type="subcellular location">
    <subcellularLocation>
        <location evidence="1">Nucleus inner membrane</location>
    </subcellularLocation>
</comment>
<keyword evidence="10" id="KW-1185">Reference proteome</keyword>
<keyword evidence="5 7" id="KW-0472">Membrane</keyword>
<dbReference type="InterPro" id="IPR018996">
    <property type="entry name" value="Man1/Src1-like_C"/>
</dbReference>
<organism evidence="9 10">
    <name type="scientific">Halocaridina rubra</name>
    <name type="common">Hawaiian red shrimp</name>
    <dbReference type="NCBI Taxonomy" id="373956"/>
    <lineage>
        <taxon>Eukaryota</taxon>
        <taxon>Metazoa</taxon>
        <taxon>Ecdysozoa</taxon>
        <taxon>Arthropoda</taxon>
        <taxon>Crustacea</taxon>
        <taxon>Multicrustacea</taxon>
        <taxon>Malacostraca</taxon>
        <taxon>Eumalacostraca</taxon>
        <taxon>Eucarida</taxon>
        <taxon>Decapoda</taxon>
        <taxon>Pleocyemata</taxon>
        <taxon>Caridea</taxon>
        <taxon>Atyoidea</taxon>
        <taxon>Atyidae</taxon>
        <taxon>Halocaridina</taxon>
    </lineage>
</organism>
<feature type="transmembrane region" description="Helical" evidence="7">
    <location>
        <begin position="49"/>
        <end position="69"/>
    </location>
</feature>
<dbReference type="InterPro" id="IPR041885">
    <property type="entry name" value="MAN1_winged_helix_dom"/>
</dbReference>
<evidence type="ECO:0000256" key="2">
    <source>
        <dbReference type="ARBA" id="ARBA00022553"/>
    </source>
</evidence>
<keyword evidence="3 7" id="KW-0812">Transmembrane</keyword>
<dbReference type="GO" id="GO:0030514">
    <property type="term" value="P:negative regulation of BMP signaling pathway"/>
    <property type="evidence" value="ECO:0007669"/>
    <property type="project" value="TreeGrafter"/>
</dbReference>
<evidence type="ECO:0000256" key="6">
    <source>
        <dbReference type="ARBA" id="ARBA00023242"/>
    </source>
</evidence>
<evidence type="ECO:0000256" key="5">
    <source>
        <dbReference type="ARBA" id="ARBA00023136"/>
    </source>
</evidence>
<dbReference type="InterPro" id="IPR052277">
    <property type="entry name" value="INM_ESCRT-Associated"/>
</dbReference>
<dbReference type="GO" id="GO:0005637">
    <property type="term" value="C:nuclear inner membrane"/>
    <property type="evidence" value="ECO:0007669"/>
    <property type="project" value="UniProtKB-SubCell"/>
</dbReference>
<dbReference type="GO" id="GO:0031490">
    <property type="term" value="F:chromatin DNA binding"/>
    <property type="evidence" value="ECO:0007669"/>
    <property type="project" value="TreeGrafter"/>
</dbReference>
<dbReference type="GO" id="GO:0006998">
    <property type="term" value="P:nuclear envelope organization"/>
    <property type="evidence" value="ECO:0007669"/>
    <property type="project" value="TreeGrafter"/>
</dbReference>
<comment type="caution">
    <text evidence="9">The sequence shown here is derived from an EMBL/GenBank/DDBJ whole genome shotgun (WGS) entry which is preliminary data.</text>
</comment>
<dbReference type="Proteomes" id="UP001381693">
    <property type="component" value="Unassembled WGS sequence"/>
</dbReference>
<evidence type="ECO:0000259" key="8">
    <source>
        <dbReference type="Pfam" id="PF09402"/>
    </source>
</evidence>
<proteinExistence type="predicted"/>
<dbReference type="Gene3D" id="1.10.10.1180">
    <property type="entry name" value="MAN1, winged-helix domain"/>
    <property type="match status" value="1"/>
</dbReference>
<accession>A0AAN8XKM6</accession>
<dbReference type="EMBL" id="JAXCGZ010000303">
    <property type="protein sequence ID" value="KAK7086202.1"/>
    <property type="molecule type" value="Genomic_DNA"/>
</dbReference>
<keyword evidence="6" id="KW-0539">Nucleus</keyword>
<dbReference type="PANTHER" id="PTHR13428:SF12">
    <property type="entry name" value="INNER NUCLEAR MEMBRANE PROTEIN MAN1"/>
    <property type="match status" value="1"/>
</dbReference>
<keyword evidence="2" id="KW-0597">Phosphoprotein</keyword>
<name>A0AAN8XKM6_HALRR</name>
<protein>
    <submittedName>
        <fullName evidence="9">LEM domain</fullName>
    </submittedName>
</protein>
<gene>
    <name evidence="9" type="primary">LEMD3</name>
    <name evidence="9" type="ORF">SK128_016041</name>
</gene>
<keyword evidence="4 7" id="KW-1133">Transmembrane helix</keyword>
<evidence type="ECO:0000256" key="4">
    <source>
        <dbReference type="ARBA" id="ARBA00022989"/>
    </source>
</evidence>
<evidence type="ECO:0000256" key="3">
    <source>
        <dbReference type="ARBA" id="ARBA00022692"/>
    </source>
</evidence>
<evidence type="ECO:0000256" key="7">
    <source>
        <dbReference type="SAM" id="Phobius"/>
    </source>
</evidence>
<evidence type="ECO:0000256" key="1">
    <source>
        <dbReference type="ARBA" id="ARBA00004540"/>
    </source>
</evidence>
<reference evidence="9 10" key="1">
    <citation type="submission" date="2023-11" db="EMBL/GenBank/DDBJ databases">
        <title>Halocaridina rubra genome assembly.</title>
        <authorList>
            <person name="Smith C."/>
        </authorList>
    </citation>
    <scope>NUCLEOTIDE SEQUENCE [LARGE SCALE GENOMIC DNA]</scope>
    <source>
        <strain evidence="9">EP-1</strain>
        <tissue evidence="9">Whole</tissue>
    </source>
</reference>
<evidence type="ECO:0000313" key="9">
    <source>
        <dbReference type="EMBL" id="KAK7086202.1"/>
    </source>
</evidence>
<evidence type="ECO:0000313" key="10">
    <source>
        <dbReference type="Proteomes" id="UP001381693"/>
    </source>
</evidence>
<feature type="transmembrane region" description="Helical" evidence="7">
    <location>
        <begin position="24"/>
        <end position="43"/>
    </location>
</feature>